<dbReference type="Proteomes" id="UP000215902">
    <property type="component" value="Unassembled WGS sequence"/>
</dbReference>
<reference evidence="3 4" key="1">
    <citation type="submission" date="2017-06" db="EMBL/GenBank/DDBJ databases">
        <title>A platform for efficient transgenesis in Macrostomum lignano, a flatworm model organism for stem cell research.</title>
        <authorList>
            <person name="Berezikov E."/>
        </authorList>
    </citation>
    <scope>NUCLEOTIDE SEQUENCE [LARGE SCALE GENOMIC DNA]</scope>
    <source>
        <strain evidence="3">DV1</strain>
        <tissue evidence="3">Whole organism</tissue>
    </source>
</reference>
<dbReference type="AlphaFoldDB" id="A0A267F0L4"/>
<accession>A0A267F0L4</accession>
<evidence type="ECO:0000313" key="4">
    <source>
        <dbReference type="Proteomes" id="UP000215902"/>
    </source>
</evidence>
<organism evidence="3 4">
    <name type="scientific">Macrostomum lignano</name>
    <dbReference type="NCBI Taxonomy" id="282301"/>
    <lineage>
        <taxon>Eukaryota</taxon>
        <taxon>Metazoa</taxon>
        <taxon>Spiralia</taxon>
        <taxon>Lophotrochozoa</taxon>
        <taxon>Platyhelminthes</taxon>
        <taxon>Rhabditophora</taxon>
        <taxon>Macrostomorpha</taxon>
        <taxon>Macrostomida</taxon>
        <taxon>Macrostomidae</taxon>
        <taxon>Macrostomum</taxon>
    </lineage>
</organism>
<feature type="transmembrane region" description="Helical" evidence="2">
    <location>
        <begin position="6"/>
        <end position="25"/>
    </location>
</feature>
<evidence type="ECO:0000256" key="2">
    <source>
        <dbReference type="SAM" id="Phobius"/>
    </source>
</evidence>
<name>A0A267F0L4_9PLAT</name>
<comment type="caution">
    <text evidence="3">The sequence shown here is derived from an EMBL/GenBank/DDBJ whole genome shotgun (WGS) entry which is preliminary data.</text>
</comment>
<gene>
    <name evidence="3" type="ORF">BOX15_Mlig001185g3</name>
</gene>
<dbReference type="OrthoDB" id="6410656at2759"/>
<feature type="non-terminal residue" evidence="3">
    <location>
        <position position="59"/>
    </location>
</feature>
<sequence length="59" mass="6115">MSGLEVAAFGVLFVFVVSGIVYLLFKRAPGHKEVMGAALSSGAAASSSKKDANKKKTNK</sequence>
<proteinExistence type="predicted"/>
<feature type="region of interest" description="Disordered" evidence="1">
    <location>
        <begin position="39"/>
        <end position="59"/>
    </location>
</feature>
<evidence type="ECO:0000313" key="3">
    <source>
        <dbReference type="EMBL" id="PAA66629.1"/>
    </source>
</evidence>
<keyword evidence="2" id="KW-1133">Transmembrane helix</keyword>
<keyword evidence="2" id="KW-0812">Transmembrane</keyword>
<protein>
    <submittedName>
        <fullName evidence="3">Uncharacterized protein</fullName>
    </submittedName>
</protein>
<dbReference type="EMBL" id="NIVC01001546">
    <property type="protein sequence ID" value="PAA66629.1"/>
    <property type="molecule type" value="Genomic_DNA"/>
</dbReference>
<evidence type="ECO:0000256" key="1">
    <source>
        <dbReference type="SAM" id="MobiDB-lite"/>
    </source>
</evidence>
<keyword evidence="2" id="KW-0472">Membrane</keyword>
<keyword evidence="4" id="KW-1185">Reference proteome</keyword>